<dbReference type="Proteomes" id="UP000027222">
    <property type="component" value="Unassembled WGS sequence"/>
</dbReference>
<dbReference type="HOGENOM" id="CLU_1713381_0_0_1"/>
<keyword evidence="2" id="KW-1185">Reference proteome</keyword>
<organism evidence="1 2">
    <name type="scientific">Galerina marginata (strain CBS 339.88)</name>
    <dbReference type="NCBI Taxonomy" id="685588"/>
    <lineage>
        <taxon>Eukaryota</taxon>
        <taxon>Fungi</taxon>
        <taxon>Dikarya</taxon>
        <taxon>Basidiomycota</taxon>
        <taxon>Agaricomycotina</taxon>
        <taxon>Agaricomycetes</taxon>
        <taxon>Agaricomycetidae</taxon>
        <taxon>Agaricales</taxon>
        <taxon>Agaricineae</taxon>
        <taxon>Strophariaceae</taxon>
        <taxon>Galerina</taxon>
    </lineage>
</organism>
<accession>A0A067T015</accession>
<proteinExistence type="predicted"/>
<protein>
    <submittedName>
        <fullName evidence="1">Uncharacterized protein</fullName>
    </submittedName>
</protein>
<dbReference type="AlphaFoldDB" id="A0A067T015"/>
<reference evidence="2" key="1">
    <citation type="journal article" date="2014" name="Proc. Natl. Acad. Sci. U.S.A.">
        <title>Extensive sampling of basidiomycete genomes demonstrates inadequacy of the white-rot/brown-rot paradigm for wood decay fungi.</title>
        <authorList>
            <person name="Riley R."/>
            <person name="Salamov A.A."/>
            <person name="Brown D.W."/>
            <person name="Nagy L.G."/>
            <person name="Floudas D."/>
            <person name="Held B.W."/>
            <person name="Levasseur A."/>
            <person name="Lombard V."/>
            <person name="Morin E."/>
            <person name="Otillar R."/>
            <person name="Lindquist E.A."/>
            <person name="Sun H."/>
            <person name="LaButti K.M."/>
            <person name="Schmutz J."/>
            <person name="Jabbour D."/>
            <person name="Luo H."/>
            <person name="Baker S.E."/>
            <person name="Pisabarro A.G."/>
            <person name="Walton J.D."/>
            <person name="Blanchette R.A."/>
            <person name="Henrissat B."/>
            <person name="Martin F."/>
            <person name="Cullen D."/>
            <person name="Hibbett D.S."/>
            <person name="Grigoriev I.V."/>
        </authorList>
    </citation>
    <scope>NUCLEOTIDE SEQUENCE [LARGE SCALE GENOMIC DNA]</scope>
    <source>
        <strain evidence="2">CBS 339.88</strain>
    </source>
</reference>
<dbReference type="EMBL" id="KL142380">
    <property type="protein sequence ID" value="KDR75672.1"/>
    <property type="molecule type" value="Genomic_DNA"/>
</dbReference>
<gene>
    <name evidence="1" type="ORF">GALMADRAFT_494795</name>
</gene>
<name>A0A067T015_GALM3</name>
<evidence type="ECO:0000313" key="1">
    <source>
        <dbReference type="EMBL" id="KDR75672.1"/>
    </source>
</evidence>
<sequence>MFSVSSTSWSPDSQLSLTFSYLCIHLVFITRSRSLGFDANEHVFEKLEPRTRRPMTTTMTSPWTVVFSVERQYHHCISSLSYRHQQNGADVFCSRLKAQDSSDDWRHWSFAVLSGCRATGVDADNPCYLPIPSESRDVTYGQPQKTRTRLPMT</sequence>
<evidence type="ECO:0000313" key="2">
    <source>
        <dbReference type="Proteomes" id="UP000027222"/>
    </source>
</evidence>